<dbReference type="AlphaFoldDB" id="A0A7S1FL43"/>
<organism evidence="3">
    <name type="scientific">Corethron hystrix</name>
    <dbReference type="NCBI Taxonomy" id="216773"/>
    <lineage>
        <taxon>Eukaryota</taxon>
        <taxon>Sar</taxon>
        <taxon>Stramenopiles</taxon>
        <taxon>Ochrophyta</taxon>
        <taxon>Bacillariophyta</taxon>
        <taxon>Coscinodiscophyceae</taxon>
        <taxon>Corethrophycidae</taxon>
        <taxon>Corethrales</taxon>
        <taxon>Corethraceae</taxon>
        <taxon>Corethron</taxon>
    </lineage>
</organism>
<proteinExistence type="predicted"/>
<evidence type="ECO:0000259" key="2">
    <source>
        <dbReference type="PROSITE" id="PS51059"/>
    </source>
</evidence>
<keyword evidence="1" id="KW-0808">Transferase</keyword>
<gene>
    <name evidence="3" type="ORF">CHYS00102_LOCUS2380</name>
</gene>
<feature type="domain" description="PARP catalytic" evidence="2">
    <location>
        <begin position="305"/>
        <end position="540"/>
    </location>
</feature>
<dbReference type="PANTHER" id="PTHR45740:SF2">
    <property type="entry name" value="POLY [ADP-RIBOSE] POLYMERASE"/>
    <property type="match status" value="1"/>
</dbReference>
<dbReference type="PROSITE" id="PS51059">
    <property type="entry name" value="PARP_CATALYTIC"/>
    <property type="match status" value="1"/>
</dbReference>
<dbReference type="GO" id="GO:0005634">
    <property type="term" value="C:nucleus"/>
    <property type="evidence" value="ECO:0007669"/>
    <property type="project" value="TreeGrafter"/>
</dbReference>
<dbReference type="PANTHER" id="PTHR45740">
    <property type="entry name" value="POLY [ADP-RIBOSE] POLYMERASE"/>
    <property type="match status" value="1"/>
</dbReference>
<evidence type="ECO:0000313" key="3">
    <source>
        <dbReference type="EMBL" id="CAD8875205.1"/>
    </source>
</evidence>
<dbReference type="EC" id="2.4.2.-" evidence="1"/>
<dbReference type="Pfam" id="PF00644">
    <property type="entry name" value="PARP"/>
    <property type="match status" value="1"/>
</dbReference>
<sequence length="540" mass="63109">MQNVYLGQTYGALVDHTFDVLKEEVPKELEDTLFAKAPPVSLVVRQAKFIATARKSTEDLLKPLTDKHIAQWLKIFCYLENKLSEAHTHSQKNHSLKAEVVELRNSRCCFGATKNLLDYPLKFSMNRAIDTPTHDRINDKLRPFKHLWILLGVKSMRGKGESSLPPKYCLRTNLRSDKANMNLELSTSSLKVANLHRTDRAPINFHRDIWNMNVGPSRRLNEGEIKIQTNRSYPREAWQTLWDYMYETPDDQRYIPELSIFPQIMELARELDVNYLEKYYEAVLEDSDMNPFPTNSSSDINILAMPNYWQSQSILQNCCKHVRLDPTSDAYHSLKHAMQNTACGGNCPQIFDIEWIERIENPLRWKIYSRERESIRDRRKISNNDRTKIQPICPRQPLPLEELAKRNKLEMLALNEMYLFHGTHEKWVKTIADDEGFDERLCKRGRYGDGIYGAQNVCKSDQYTDRGYIFVMRAVVGNPWYVTCGSRAQVIKRPQDPVNQDCLIANIDTSNNGVNSQQHREFVFFDRKQLYPEFLVKYRK</sequence>
<dbReference type="InterPro" id="IPR012317">
    <property type="entry name" value="Poly(ADP-ribose)pol_cat_dom"/>
</dbReference>
<dbReference type="SUPFAM" id="SSF56399">
    <property type="entry name" value="ADP-ribosylation"/>
    <property type="match status" value="1"/>
</dbReference>
<dbReference type="GO" id="GO:1990404">
    <property type="term" value="F:NAD+-protein mono-ADP-ribosyltransferase activity"/>
    <property type="evidence" value="ECO:0007669"/>
    <property type="project" value="TreeGrafter"/>
</dbReference>
<dbReference type="Gene3D" id="3.90.228.10">
    <property type="match status" value="1"/>
</dbReference>
<dbReference type="InterPro" id="IPR051712">
    <property type="entry name" value="ARTD-AVP"/>
</dbReference>
<keyword evidence="1" id="KW-0520">NAD</keyword>
<name>A0A7S1FL43_9STRA</name>
<protein>
    <recommendedName>
        <fullName evidence="1">Poly [ADP-ribose] polymerase</fullName>
        <shortName evidence="1">PARP</shortName>
        <ecNumber evidence="1">2.4.2.-</ecNumber>
    </recommendedName>
</protein>
<accession>A0A7S1FL43</accession>
<evidence type="ECO:0000256" key="1">
    <source>
        <dbReference type="RuleBase" id="RU362114"/>
    </source>
</evidence>
<keyword evidence="1" id="KW-0328">Glycosyltransferase</keyword>
<reference evidence="3" key="1">
    <citation type="submission" date="2021-01" db="EMBL/GenBank/DDBJ databases">
        <authorList>
            <person name="Corre E."/>
            <person name="Pelletier E."/>
            <person name="Niang G."/>
            <person name="Scheremetjew M."/>
            <person name="Finn R."/>
            <person name="Kale V."/>
            <person name="Holt S."/>
            <person name="Cochrane G."/>
            <person name="Meng A."/>
            <person name="Brown T."/>
            <person name="Cohen L."/>
        </authorList>
    </citation>
    <scope>NUCLEOTIDE SEQUENCE</scope>
    <source>
        <strain evidence="3">308</strain>
    </source>
</reference>
<dbReference type="EMBL" id="HBFR01003443">
    <property type="protein sequence ID" value="CAD8875205.1"/>
    <property type="molecule type" value="Transcribed_RNA"/>
</dbReference>
<dbReference type="GO" id="GO:0003950">
    <property type="term" value="F:NAD+ poly-ADP-ribosyltransferase activity"/>
    <property type="evidence" value="ECO:0007669"/>
    <property type="project" value="UniProtKB-UniRule"/>
</dbReference>